<keyword evidence="2" id="KW-1185">Reference proteome</keyword>
<evidence type="ECO:0000313" key="1">
    <source>
        <dbReference type="EMBL" id="EUB59760.1"/>
    </source>
</evidence>
<sequence length="144" mass="16359">MQNGKKERKQERYQEKRLFGKLRTKSVDVCTGLVCIPPLTILAHISKAVFCVRNLETYSSSFYLVDTITLNTFHVVDSEAAHEIGLHTPSKTMSKRQKSVLHTELKLLPPINDKDKFHLSAKGKSNNASCYTKFSPNAVFAFWI</sequence>
<organism evidence="1 2">
    <name type="scientific">Echinococcus granulosus</name>
    <name type="common">Hydatid tapeworm</name>
    <dbReference type="NCBI Taxonomy" id="6210"/>
    <lineage>
        <taxon>Eukaryota</taxon>
        <taxon>Metazoa</taxon>
        <taxon>Spiralia</taxon>
        <taxon>Lophotrochozoa</taxon>
        <taxon>Platyhelminthes</taxon>
        <taxon>Cestoda</taxon>
        <taxon>Eucestoda</taxon>
        <taxon>Cyclophyllidea</taxon>
        <taxon>Taeniidae</taxon>
        <taxon>Echinococcus</taxon>
        <taxon>Echinococcus granulosus group</taxon>
    </lineage>
</organism>
<dbReference type="RefSeq" id="XP_024350956.1">
    <property type="nucleotide sequence ID" value="XM_024494629.1"/>
</dbReference>
<dbReference type="AlphaFoldDB" id="W6UEA2"/>
<gene>
    <name evidence="1" type="ORF">EGR_05380</name>
</gene>
<comment type="caution">
    <text evidence="1">The sequence shown here is derived from an EMBL/GenBank/DDBJ whole genome shotgun (WGS) entry which is preliminary data.</text>
</comment>
<dbReference type="EMBL" id="APAU02000039">
    <property type="protein sequence ID" value="EUB59760.1"/>
    <property type="molecule type" value="Genomic_DNA"/>
</dbReference>
<reference evidence="1 2" key="1">
    <citation type="journal article" date="2013" name="Nat. Genet.">
        <title>The genome of the hydatid tapeworm Echinococcus granulosus.</title>
        <authorList>
            <person name="Zheng H."/>
            <person name="Zhang W."/>
            <person name="Zhang L."/>
            <person name="Zhang Z."/>
            <person name="Li J."/>
            <person name="Lu G."/>
            <person name="Zhu Y."/>
            <person name="Wang Y."/>
            <person name="Huang Y."/>
            <person name="Liu J."/>
            <person name="Kang H."/>
            <person name="Chen J."/>
            <person name="Wang L."/>
            <person name="Chen A."/>
            <person name="Yu S."/>
            <person name="Gao Z."/>
            <person name="Jin L."/>
            <person name="Gu W."/>
            <person name="Wang Z."/>
            <person name="Zhao L."/>
            <person name="Shi B."/>
            <person name="Wen H."/>
            <person name="Lin R."/>
            <person name="Jones M.K."/>
            <person name="Brejova B."/>
            <person name="Vinar T."/>
            <person name="Zhao G."/>
            <person name="McManus D.P."/>
            <person name="Chen Z."/>
            <person name="Zhou Y."/>
            <person name="Wang S."/>
        </authorList>
    </citation>
    <scope>NUCLEOTIDE SEQUENCE [LARGE SCALE GENOMIC DNA]</scope>
</reference>
<protein>
    <submittedName>
        <fullName evidence="1">Uncharacterized protein</fullName>
    </submittedName>
</protein>
<proteinExistence type="predicted"/>
<dbReference type="Proteomes" id="UP000019149">
    <property type="component" value="Unassembled WGS sequence"/>
</dbReference>
<dbReference type="CTD" id="36341095"/>
<dbReference type="KEGG" id="egl:EGR_05380"/>
<name>W6UEA2_ECHGR</name>
<dbReference type="GeneID" id="36341095"/>
<accession>W6UEA2</accession>
<evidence type="ECO:0000313" key="2">
    <source>
        <dbReference type="Proteomes" id="UP000019149"/>
    </source>
</evidence>